<feature type="transmembrane region" description="Helical" evidence="7">
    <location>
        <begin position="90"/>
        <end position="111"/>
    </location>
</feature>
<keyword evidence="4 7" id="KW-0812">Transmembrane</keyword>
<dbReference type="CDD" id="cd06261">
    <property type="entry name" value="TM_PBP2"/>
    <property type="match status" value="1"/>
</dbReference>
<dbReference type="SUPFAM" id="SSF161098">
    <property type="entry name" value="MetI-like"/>
    <property type="match status" value="1"/>
</dbReference>
<evidence type="ECO:0000256" key="6">
    <source>
        <dbReference type="ARBA" id="ARBA00023136"/>
    </source>
</evidence>
<protein>
    <submittedName>
        <fullName evidence="9">ABC transporter permease subunit</fullName>
    </submittedName>
</protein>
<keyword evidence="3" id="KW-1003">Cell membrane</keyword>
<accession>A0A9D2NHH3</accession>
<dbReference type="Gene3D" id="1.10.3720.10">
    <property type="entry name" value="MetI-like"/>
    <property type="match status" value="1"/>
</dbReference>
<feature type="transmembrane region" description="Helical" evidence="7">
    <location>
        <begin position="280"/>
        <end position="301"/>
    </location>
</feature>
<evidence type="ECO:0000313" key="10">
    <source>
        <dbReference type="Proteomes" id="UP000823891"/>
    </source>
</evidence>
<keyword evidence="2 7" id="KW-0813">Transport</keyword>
<feature type="transmembrane region" description="Helical" evidence="7">
    <location>
        <begin position="220"/>
        <end position="238"/>
    </location>
</feature>
<dbReference type="PANTHER" id="PTHR43227:SF11">
    <property type="entry name" value="BLL4140 PROTEIN"/>
    <property type="match status" value="1"/>
</dbReference>
<comment type="subcellular location">
    <subcellularLocation>
        <location evidence="1 7">Cell membrane</location>
        <topology evidence="1 7">Multi-pass membrane protein</topology>
    </subcellularLocation>
</comment>
<reference evidence="9" key="2">
    <citation type="submission" date="2021-04" db="EMBL/GenBank/DDBJ databases">
        <authorList>
            <person name="Gilroy R."/>
        </authorList>
    </citation>
    <scope>NUCLEOTIDE SEQUENCE</scope>
    <source>
        <strain evidence="9">USAMLcec2-132</strain>
    </source>
</reference>
<sequence length="314" mass="35838">MEKLKAGGKEKNTNRKFWISIWKYKGLYLMALPGVIWFILFKYVPLFSSVIAFMDYDIYKGIGGSRFVGLKHFIHMFQFPEFGQIFRNTIIMGAYDVLIVFPVPILLAVLMNEVRGARYKKTVQTAVYVPHFLSWVIVGGIFTTLLSPNTGIVNNIRQMFGLDPIYYMASEKHIRGIMVIASIWKEMGWSSIVYLAAMAGIDPALYEAAEIDGANRFNRILHITLPMILPIIMTMLLLKIGNFLDIGFERTNSFMNSMNQSRIDVFDTFVYRYGLQNLQYSYATAVGMFKSIVGIILLFLANAVSRKTTEQSII</sequence>
<dbReference type="AlphaFoldDB" id="A0A9D2NHH3"/>
<dbReference type="EMBL" id="DWWS01000060">
    <property type="protein sequence ID" value="HJC25278.1"/>
    <property type="molecule type" value="Genomic_DNA"/>
</dbReference>
<proteinExistence type="inferred from homology"/>
<evidence type="ECO:0000256" key="5">
    <source>
        <dbReference type="ARBA" id="ARBA00022989"/>
    </source>
</evidence>
<evidence type="ECO:0000259" key="8">
    <source>
        <dbReference type="PROSITE" id="PS50928"/>
    </source>
</evidence>
<name>A0A9D2NHH3_9FIRM</name>
<dbReference type="GO" id="GO:0055085">
    <property type="term" value="P:transmembrane transport"/>
    <property type="evidence" value="ECO:0007669"/>
    <property type="project" value="InterPro"/>
</dbReference>
<feature type="transmembrane region" description="Helical" evidence="7">
    <location>
        <begin position="21"/>
        <end position="40"/>
    </location>
</feature>
<organism evidence="9 10">
    <name type="scientific">Candidatus Eisenbergiella merdavium</name>
    <dbReference type="NCBI Taxonomy" id="2838551"/>
    <lineage>
        <taxon>Bacteria</taxon>
        <taxon>Bacillati</taxon>
        <taxon>Bacillota</taxon>
        <taxon>Clostridia</taxon>
        <taxon>Lachnospirales</taxon>
        <taxon>Lachnospiraceae</taxon>
        <taxon>Eisenbergiella</taxon>
    </lineage>
</organism>
<dbReference type="PROSITE" id="PS50928">
    <property type="entry name" value="ABC_TM1"/>
    <property type="match status" value="1"/>
</dbReference>
<dbReference type="InterPro" id="IPR050809">
    <property type="entry name" value="UgpAE/MalFG_permease"/>
</dbReference>
<dbReference type="InterPro" id="IPR035906">
    <property type="entry name" value="MetI-like_sf"/>
</dbReference>
<keyword evidence="5 7" id="KW-1133">Transmembrane helix</keyword>
<evidence type="ECO:0000313" key="9">
    <source>
        <dbReference type="EMBL" id="HJC25278.1"/>
    </source>
</evidence>
<dbReference type="Proteomes" id="UP000823891">
    <property type="component" value="Unassembled WGS sequence"/>
</dbReference>
<evidence type="ECO:0000256" key="7">
    <source>
        <dbReference type="RuleBase" id="RU363032"/>
    </source>
</evidence>
<keyword evidence="6 7" id="KW-0472">Membrane</keyword>
<feature type="transmembrane region" description="Helical" evidence="7">
    <location>
        <begin position="132"/>
        <end position="152"/>
    </location>
</feature>
<dbReference type="PANTHER" id="PTHR43227">
    <property type="entry name" value="BLL4140 PROTEIN"/>
    <property type="match status" value="1"/>
</dbReference>
<evidence type="ECO:0000256" key="3">
    <source>
        <dbReference type="ARBA" id="ARBA00022475"/>
    </source>
</evidence>
<evidence type="ECO:0000256" key="1">
    <source>
        <dbReference type="ARBA" id="ARBA00004651"/>
    </source>
</evidence>
<comment type="caution">
    <text evidence="9">The sequence shown here is derived from an EMBL/GenBank/DDBJ whole genome shotgun (WGS) entry which is preliminary data.</text>
</comment>
<evidence type="ECO:0000256" key="4">
    <source>
        <dbReference type="ARBA" id="ARBA00022692"/>
    </source>
</evidence>
<dbReference type="GO" id="GO:0005886">
    <property type="term" value="C:plasma membrane"/>
    <property type="evidence" value="ECO:0007669"/>
    <property type="project" value="UniProtKB-SubCell"/>
</dbReference>
<dbReference type="InterPro" id="IPR000515">
    <property type="entry name" value="MetI-like"/>
</dbReference>
<reference evidence="9" key="1">
    <citation type="journal article" date="2021" name="PeerJ">
        <title>Extensive microbial diversity within the chicken gut microbiome revealed by metagenomics and culture.</title>
        <authorList>
            <person name="Gilroy R."/>
            <person name="Ravi A."/>
            <person name="Getino M."/>
            <person name="Pursley I."/>
            <person name="Horton D.L."/>
            <person name="Alikhan N.F."/>
            <person name="Baker D."/>
            <person name="Gharbi K."/>
            <person name="Hall N."/>
            <person name="Watson M."/>
            <person name="Adriaenssens E.M."/>
            <person name="Foster-Nyarko E."/>
            <person name="Jarju S."/>
            <person name="Secka A."/>
            <person name="Antonio M."/>
            <person name="Oren A."/>
            <person name="Chaudhuri R.R."/>
            <person name="La Ragione R."/>
            <person name="Hildebrand F."/>
            <person name="Pallen M.J."/>
        </authorList>
    </citation>
    <scope>NUCLEOTIDE SEQUENCE</scope>
    <source>
        <strain evidence="9">USAMLcec2-132</strain>
    </source>
</reference>
<dbReference type="Pfam" id="PF00528">
    <property type="entry name" value="BPD_transp_1"/>
    <property type="match status" value="1"/>
</dbReference>
<comment type="similarity">
    <text evidence="7">Belongs to the binding-protein-dependent transport system permease family.</text>
</comment>
<feature type="domain" description="ABC transmembrane type-1" evidence="8">
    <location>
        <begin position="86"/>
        <end position="301"/>
    </location>
</feature>
<gene>
    <name evidence="9" type="ORF">H9761_16510</name>
</gene>
<evidence type="ECO:0000256" key="2">
    <source>
        <dbReference type="ARBA" id="ARBA00022448"/>
    </source>
</evidence>